<feature type="compositionally biased region" description="Basic and acidic residues" evidence="1">
    <location>
        <begin position="391"/>
        <end position="402"/>
    </location>
</feature>
<dbReference type="AlphaFoldDB" id="A0A2H6KHM4"/>
<gene>
    <name evidence="2" type="ORF">BOVATA_039890</name>
</gene>
<dbReference type="RefSeq" id="XP_028868739.1">
    <property type="nucleotide sequence ID" value="XM_029012906.1"/>
</dbReference>
<evidence type="ECO:0000256" key="1">
    <source>
        <dbReference type="SAM" id="MobiDB-lite"/>
    </source>
</evidence>
<accession>A0A2H6KHM4</accession>
<dbReference type="VEuPathDB" id="PiroplasmaDB:BOVATA_039890"/>
<feature type="compositionally biased region" description="Polar residues" evidence="1">
    <location>
        <begin position="480"/>
        <end position="498"/>
    </location>
</feature>
<feature type="region of interest" description="Disordered" evidence="1">
    <location>
        <begin position="385"/>
        <end position="533"/>
    </location>
</feature>
<dbReference type="EMBL" id="BDSA01000005">
    <property type="protein sequence ID" value="GBE62496.1"/>
    <property type="molecule type" value="Genomic_DNA"/>
</dbReference>
<comment type="caution">
    <text evidence="2">The sequence shown here is derived from an EMBL/GenBank/DDBJ whole genome shotgun (WGS) entry which is preliminary data.</text>
</comment>
<keyword evidence="3" id="KW-1185">Reference proteome</keyword>
<feature type="compositionally biased region" description="Low complexity" evidence="1">
    <location>
        <begin position="515"/>
        <end position="526"/>
    </location>
</feature>
<protein>
    <submittedName>
        <fullName evidence="2">Ribosome-binding protein 1, putative</fullName>
    </submittedName>
</protein>
<feature type="compositionally biased region" description="Pro residues" evidence="1">
    <location>
        <begin position="470"/>
        <end position="479"/>
    </location>
</feature>
<evidence type="ECO:0000313" key="3">
    <source>
        <dbReference type="Proteomes" id="UP000236319"/>
    </source>
</evidence>
<proteinExistence type="predicted"/>
<sequence length="542" mass="59006">MAAPIKLGTLKECLQFLQWLNKNTDMQDKVASELEKLLKGKYKTVSQSHIANALSTFLGNVSKFHTKLCKNANAVNNGKQDPTAVLNALLECIPKFLAVMYFLRYQVDDKFSAVGGGGWQNYRPGGGILRGGDLDKYLYAQPHQNNYGVIPGGFGRQELKPGYRQGSFMAGDLQNIVDKKDGANVQNYFFDVFATSVLGQHGTQDSNTANALALVRTFCGIVVNEQYNDKGGELLRRLNEHFKDNQNRICWNNLKEHCAKLQEQFRRIFADHRFSFTGFGRKHEELKKEEFADYTAQWLRGNLATVKDKLTKIDTTNKSPGKKSAAELTDYFTRNLFPYGFTFYHNDYSKRGAPYEDLKKDWDAVIDDFKRPSGGLDQLKTILEGQQCPPKKQEDEEPENKAEGAQNQGKKADGTPKQNNGQSEEKSPASTVVKATVPPPSPGDPGVQGPAGSPGPGGPGQGSPGNASPGPQPVDPPAPTLTQPPTVTGSRSESTGGQRTAPHGGKPTSHGVDETSSSGATAPDGTASGGGGSRYAYYIELC</sequence>
<dbReference type="GeneID" id="39876266"/>
<dbReference type="Proteomes" id="UP000236319">
    <property type="component" value="Unassembled WGS sequence"/>
</dbReference>
<name>A0A2H6KHM4_9APIC</name>
<reference evidence="2 3" key="1">
    <citation type="journal article" date="2017" name="BMC Genomics">
        <title>Whole-genome assembly of Babesia ovata and comparative genomics between closely related pathogens.</title>
        <authorList>
            <person name="Yamagishi J."/>
            <person name="Asada M."/>
            <person name="Hakimi H."/>
            <person name="Tanaka T.Q."/>
            <person name="Sugimoto C."/>
            <person name="Kawazu S."/>
        </authorList>
    </citation>
    <scope>NUCLEOTIDE SEQUENCE [LARGE SCALE GENOMIC DNA]</scope>
    <source>
        <strain evidence="2 3">Miyake</strain>
    </source>
</reference>
<organism evidence="2 3">
    <name type="scientific">Babesia ovata</name>
    <dbReference type="NCBI Taxonomy" id="189622"/>
    <lineage>
        <taxon>Eukaryota</taxon>
        <taxon>Sar</taxon>
        <taxon>Alveolata</taxon>
        <taxon>Apicomplexa</taxon>
        <taxon>Aconoidasida</taxon>
        <taxon>Piroplasmida</taxon>
        <taxon>Babesiidae</taxon>
        <taxon>Babesia</taxon>
    </lineage>
</organism>
<feature type="compositionally biased region" description="Gly residues" evidence="1">
    <location>
        <begin position="452"/>
        <end position="463"/>
    </location>
</feature>
<evidence type="ECO:0000313" key="2">
    <source>
        <dbReference type="EMBL" id="GBE62496.1"/>
    </source>
</evidence>